<proteinExistence type="predicted"/>
<evidence type="ECO:0000313" key="2">
    <source>
        <dbReference type="EMBL" id="CAJ1956131.1"/>
    </source>
</evidence>
<dbReference type="Proteomes" id="UP001295423">
    <property type="component" value="Unassembled WGS sequence"/>
</dbReference>
<feature type="compositionally biased region" description="Acidic residues" evidence="1">
    <location>
        <begin position="16"/>
        <end position="29"/>
    </location>
</feature>
<sequence length="203" mass="23631">MTMKPENDPTGPIDMDTCEPWEETNENEEEQKHLKGDNHHEEEDEPKHQQQQQQVIKKKEYTKTSSRPFGSAFKHLIKTKRLSILLKRITKHHVDHGNTTDSDMSMSSGPTTFDHAEDPTTMIENNEPPVFHYKEGIKSPLLKNVDTSLYDNRLLSPSIVVDQQQQQQQQQHHHQLGINNKQRQHQQPSFRHYLPMDGMVVAL</sequence>
<feature type="compositionally biased region" description="Polar residues" evidence="1">
    <location>
        <begin position="177"/>
        <end position="189"/>
    </location>
</feature>
<organism evidence="2 3">
    <name type="scientific">Cylindrotheca closterium</name>
    <dbReference type="NCBI Taxonomy" id="2856"/>
    <lineage>
        <taxon>Eukaryota</taxon>
        <taxon>Sar</taxon>
        <taxon>Stramenopiles</taxon>
        <taxon>Ochrophyta</taxon>
        <taxon>Bacillariophyta</taxon>
        <taxon>Bacillariophyceae</taxon>
        <taxon>Bacillariophycidae</taxon>
        <taxon>Bacillariales</taxon>
        <taxon>Bacillariaceae</taxon>
        <taxon>Cylindrotheca</taxon>
    </lineage>
</organism>
<name>A0AAD2JJG9_9STRA</name>
<reference evidence="2" key="1">
    <citation type="submission" date="2023-08" db="EMBL/GenBank/DDBJ databases">
        <authorList>
            <person name="Audoor S."/>
            <person name="Bilcke G."/>
        </authorList>
    </citation>
    <scope>NUCLEOTIDE SEQUENCE</scope>
</reference>
<evidence type="ECO:0000256" key="1">
    <source>
        <dbReference type="SAM" id="MobiDB-lite"/>
    </source>
</evidence>
<feature type="region of interest" description="Disordered" evidence="1">
    <location>
        <begin position="1"/>
        <end position="67"/>
    </location>
</feature>
<feature type="compositionally biased region" description="Basic and acidic residues" evidence="1">
    <location>
        <begin position="30"/>
        <end position="48"/>
    </location>
</feature>
<protein>
    <submittedName>
        <fullName evidence="2">Uncharacterized protein</fullName>
    </submittedName>
</protein>
<dbReference type="EMBL" id="CAKOGP040001903">
    <property type="protein sequence ID" value="CAJ1956131.1"/>
    <property type="molecule type" value="Genomic_DNA"/>
</dbReference>
<gene>
    <name evidence="2" type="ORF">CYCCA115_LOCUS16089</name>
</gene>
<feature type="region of interest" description="Disordered" evidence="1">
    <location>
        <begin position="161"/>
        <end position="191"/>
    </location>
</feature>
<keyword evidence="3" id="KW-1185">Reference proteome</keyword>
<accession>A0AAD2JJG9</accession>
<comment type="caution">
    <text evidence="2">The sequence shown here is derived from an EMBL/GenBank/DDBJ whole genome shotgun (WGS) entry which is preliminary data.</text>
</comment>
<evidence type="ECO:0000313" key="3">
    <source>
        <dbReference type="Proteomes" id="UP001295423"/>
    </source>
</evidence>
<dbReference type="AlphaFoldDB" id="A0AAD2JJG9"/>